<gene>
    <name evidence="2" type="ORF">FRC96_03935</name>
</gene>
<proteinExistence type="predicted"/>
<evidence type="ECO:0000256" key="1">
    <source>
        <dbReference type="SAM" id="SignalP"/>
    </source>
</evidence>
<name>A0A5C6XHU3_9DELT</name>
<dbReference type="Proteomes" id="UP000321046">
    <property type="component" value="Unassembled WGS sequence"/>
</dbReference>
<sequence>MTRASKVAVCAAALTMLVASPGFAQSEPTNGTPWFDDIFSLSTSTTTTAVVVGAVILTVNLVNETSAALDVYLDDNAVAVQQDLHLGGGAATADLARIFGVPSQGHEAFAQLLFEARHELSPLCAPPSDDLASRERAHAFAAHVFGAMAQHATLAGHLPQREG</sequence>
<dbReference type="EMBL" id="VOSL01000019">
    <property type="protein sequence ID" value="TXD41626.1"/>
    <property type="molecule type" value="Genomic_DNA"/>
</dbReference>
<comment type="caution">
    <text evidence="2">The sequence shown here is derived from an EMBL/GenBank/DDBJ whole genome shotgun (WGS) entry which is preliminary data.</text>
</comment>
<evidence type="ECO:0000313" key="2">
    <source>
        <dbReference type="EMBL" id="TXD41626.1"/>
    </source>
</evidence>
<dbReference type="AlphaFoldDB" id="A0A5C6XHU3"/>
<organism evidence="2 3">
    <name type="scientific">Lujinxingia vulgaris</name>
    <dbReference type="NCBI Taxonomy" id="2600176"/>
    <lineage>
        <taxon>Bacteria</taxon>
        <taxon>Deltaproteobacteria</taxon>
        <taxon>Bradymonadales</taxon>
        <taxon>Lujinxingiaceae</taxon>
        <taxon>Lujinxingia</taxon>
    </lineage>
</organism>
<reference evidence="2 3" key="1">
    <citation type="submission" date="2019-08" db="EMBL/GenBank/DDBJ databases">
        <title>Bradymonadales sp. TMQ2.</title>
        <authorList>
            <person name="Liang Q."/>
        </authorList>
    </citation>
    <scope>NUCLEOTIDE SEQUENCE [LARGE SCALE GENOMIC DNA]</scope>
    <source>
        <strain evidence="2 3">TMQ2</strain>
    </source>
</reference>
<dbReference type="RefSeq" id="WP_146972926.1">
    <property type="nucleotide sequence ID" value="NZ_VOSL01000019.1"/>
</dbReference>
<feature type="signal peptide" evidence="1">
    <location>
        <begin position="1"/>
        <end position="24"/>
    </location>
</feature>
<keyword evidence="1" id="KW-0732">Signal</keyword>
<dbReference type="OrthoDB" id="5509816at2"/>
<protein>
    <submittedName>
        <fullName evidence="2">Uncharacterized protein</fullName>
    </submittedName>
</protein>
<accession>A0A5C6XHU3</accession>
<feature type="chain" id="PRO_5022802735" evidence="1">
    <location>
        <begin position="25"/>
        <end position="163"/>
    </location>
</feature>
<evidence type="ECO:0000313" key="3">
    <source>
        <dbReference type="Proteomes" id="UP000321046"/>
    </source>
</evidence>